<comment type="caution">
    <text evidence="3">The sequence shown here is derived from an EMBL/GenBank/DDBJ whole genome shotgun (WGS) entry which is preliminary data.</text>
</comment>
<dbReference type="InterPro" id="IPR051506">
    <property type="entry name" value="ATOS_Transcription_Regulators"/>
</dbReference>
<dbReference type="PANTHER" id="PTHR13199">
    <property type="entry name" value="GH03947P"/>
    <property type="match status" value="1"/>
</dbReference>
<evidence type="ECO:0000313" key="4">
    <source>
        <dbReference type="Proteomes" id="UP001188597"/>
    </source>
</evidence>
<evidence type="ECO:0000313" key="3">
    <source>
        <dbReference type="EMBL" id="KAK3042524.1"/>
    </source>
</evidence>
<dbReference type="EMBL" id="JAVXUP010000019">
    <property type="protein sequence ID" value="KAK3042524.1"/>
    <property type="molecule type" value="Genomic_DNA"/>
</dbReference>
<dbReference type="Pfam" id="PF13889">
    <property type="entry name" value="Chromosome_seg"/>
    <property type="match status" value="1"/>
</dbReference>
<sequence length="745" mass="80493">MSKTREPQLGHMGTLACGFTNDAYSAPDDLSYNDCSSSPVLVSGLCLDISPGLVKEAMGLPQVSSTNLAEEVAASFSTFVQTPSRFVGISSCDLSGMYVGQLGSRAPGDLPSSSSRELLRDPDPANMHRDAISNVHKLKIGSTEKNGLFTRKGGRNVQSPISRVVGFESKVSNSPAHVFEGTPSGGVHSSSVISIAENADETNGSLVRKRLLSPLNGMLLPDQFNGESVDIDSTIYKSDSQLSTYVYNAKEHKKANIGYSNYFSPPSWSTSSFPEIKDSKGEQCGADSSFLTDGPLLENSVPLPVSVFLSSPAIDNFEETIKLRSRIGGIAIPPGKVVSSPLALSPLGPRFSQRTKTSGVCMDISNDLDNKYLTLKDVEQSLNGTITGIMSSQKEEDSGSASRSFPGVEFVKKFDQFFPESMVAVGEDIDQDSTLTKCGKLGRTLSGLTVRRSLVGSFEESLLSGRLASGVVSQKIDGFLAVLNVTGGSFSPHPQKLPFAVTSVDGDNCLLYYSSIHLAEHMSFNGCKGPKMKRSESQAEKSRMRIPMKGRIQLVLSNPEKTPIHTFFCNYDLTDMPAGTKTFLRQKVTLASSPPASIMVCGTHKDSHMNTDGGPSPVSNIGDYLQHSKGFVDSSGVDITHNATNSKSLLSPSKVNLNAAASGVLRYALHLRFLCPFPKKNSRTVQRCKSNPSSSPNSNIEVDRRFYLSDDMRVVFPQRHSDADEGTLHVEYHFPSDPKYFDISR</sequence>
<gene>
    <name evidence="3" type="ORF">RJ639_000248</name>
</gene>
<keyword evidence="4" id="KW-1185">Reference proteome</keyword>
<reference evidence="3" key="1">
    <citation type="submission" date="2022-12" db="EMBL/GenBank/DDBJ databases">
        <title>Draft genome assemblies for two species of Escallonia (Escalloniales).</title>
        <authorList>
            <person name="Chanderbali A."/>
            <person name="Dervinis C."/>
            <person name="Anghel I."/>
            <person name="Soltis D."/>
            <person name="Soltis P."/>
            <person name="Zapata F."/>
        </authorList>
    </citation>
    <scope>NUCLEOTIDE SEQUENCE</scope>
    <source>
        <strain evidence="3">UCBG64.0493</strain>
        <tissue evidence="3">Leaf</tissue>
    </source>
</reference>
<dbReference type="PANTHER" id="PTHR13199:SF11">
    <property type="entry name" value="PROTEIN ATOSSA"/>
    <property type="match status" value="1"/>
</dbReference>
<dbReference type="Proteomes" id="UP001188597">
    <property type="component" value="Unassembled WGS sequence"/>
</dbReference>
<dbReference type="PROSITE" id="PS51257">
    <property type="entry name" value="PROKAR_LIPOPROTEIN"/>
    <property type="match status" value="1"/>
</dbReference>
<dbReference type="InterPro" id="IPR025261">
    <property type="entry name" value="Atos-like_cons_dom"/>
</dbReference>
<dbReference type="Pfam" id="PF13915">
    <property type="entry name" value="DUF4210"/>
    <property type="match status" value="1"/>
</dbReference>
<dbReference type="AlphaFoldDB" id="A0AA89BG39"/>
<evidence type="ECO:0000259" key="2">
    <source>
        <dbReference type="SMART" id="SM01177"/>
    </source>
</evidence>
<feature type="region of interest" description="Disordered" evidence="1">
    <location>
        <begin position="105"/>
        <end position="125"/>
    </location>
</feature>
<dbReference type="SMART" id="SM01177">
    <property type="entry name" value="DUF4210"/>
    <property type="match status" value="1"/>
</dbReference>
<proteinExistence type="predicted"/>
<name>A0AA89BG39_9ASTE</name>
<feature type="domain" description="Atos-like conserved" evidence="2">
    <location>
        <begin position="454"/>
        <end position="513"/>
    </location>
</feature>
<dbReference type="InterPro" id="IPR033473">
    <property type="entry name" value="Atos-like_C"/>
</dbReference>
<protein>
    <recommendedName>
        <fullName evidence="2">Atos-like conserved domain-containing protein</fullName>
    </recommendedName>
</protein>
<evidence type="ECO:0000256" key="1">
    <source>
        <dbReference type="SAM" id="MobiDB-lite"/>
    </source>
</evidence>
<organism evidence="3 4">
    <name type="scientific">Escallonia herrerae</name>
    <dbReference type="NCBI Taxonomy" id="1293975"/>
    <lineage>
        <taxon>Eukaryota</taxon>
        <taxon>Viridiplantae</taxon>
        <taxon>Streptophyta</taxon>
        <taxon>Embryophyta</taxon>
        <taxon>Tracheophyta</taxon>
        <taxon>Spermatophyta</taxon>
        <taxon>Magnoliopsida</taxon>
        <taxon>eudicotyledons</taxon>
        <taxon>Gunneridae</taxon>
        <taxon>Pentapetalae</taxon>
        <taxon>asterids</taxon>
        <taxon>campanulids</taxon>
        <taxon>Escalloniales</taxon>
        <taxon>Escalloniaceae</taxon>
        <taxon>Escallonia</taxon>
    </lineage>
</organism>
<accession>A0AA89BG39</accession>